<evidence type="ECO:0000313" key="11">
    <source>
        <dbReference type="EMBL" id="QDZ15738.1"/>
    </source>
</evidence>
<evidence type="ECO:0000256" key="5">
    <source>
        <dbReference type="ARBA" id="ARBA00022692"/>
    </source>
</evidence>
<dbReference type="InterPro" id="IPR004638">
    <property type="entry name" value="EmrB-like"/>
</dbReference>
<dbReference type="InterPro" id="IPR011701">
    <property type="entry name" value="MFS"/>
</dbReference>
<keyword evidence="3" id="KW-0813">Transport</keyword>
<protein>
    <submittedName>
        <fullName evidence="11">MFS transporter</fullName>
    </submittedName>
</protein>
<feature type="transmembrane region" description="Helical" evidence="9">
    <location>
        <begin position="168"/>
        <end position="188"/>
    </location>
</feature>
<dbReference type="InterPro" id="IPR036259">
    <property type="entry name" value="MFS_trans_sf"/>
</dbReference>
<keyword evidence="6 9" id="KW-1133">Transmembrane helix</keyword>
<feature type="transmembrane region" description="Helical" evidence="9">
    <location>
        <begin position="360"/>
        <end position="382"/>
    </location>
</feature>
<feature type="transmembrane region" description="Helical" evidence="9">
    <location>
        <begin position="200"/>
        <end position="219"/>
    </location>
</feature>
<evidence type="ECO:0000256" key="4">
    <source>
        <dbReference type="ARBA" id="ARBA00022475"/>
    </source>
</evidence>
<feature type="transmembrane region" description="Helical" evidence="9">
    <location>
        <begin position="225"/>
        <end position="249"/>
    </location>
</feature>
<feature type="transmembrane region" description="Helical" evidence="9">
    <location>
        <begin position="135"/>
        <end position="156"/>
    </location>
</feature>
<feature type="transmembrane region" description="Helical" evidence="9">
    <location>
        <begin position="306"/>
        <end position="324"/>
    </location>
</feature>
<organism evidence="11 12">
    <name type="scientific">Humibacter ginsenosidimutans</name>
    <dbReference type="NCBI Taxonomy" id="2599293"/>
    <lineage>
        <taxon>Bacteria</taxon>
        <taxon>Bacillati</taxon>
        <taxon>Actinomycetota</taxon>
        <taxon>Actinomycetes</taxon>
        <taxon>Micrococcales</taxon>
        <taxon>Microbacteriaceae</taxon>
        <taxon>Humibacter</taxon>
    </lineage>
</organism>
<dbReference type="Gene3D" id="1.20.1250.20">
    <property type="entry name" value="MFS general substrate transporter like domains"/>
    <property type="match status" value="1"/>
</dbReference>
<evidence type="ECO:0000256" key="7">
    <source>
        <dbReference type="ARBA" id="ARBA00023136"/>
    </source>
</evidence>
<feature type="transmembrane region" description="Helical" evidence="9">
    <location>
        <begin position="625"/>
        <end position="643"/>
    </location>
</feature>
<dbReference type="Pfam" id="PF07690">
    <property type="entry name" value="MFS_1"/>
    <property type="match status" value="1"/>
</dbReference>
<accession>A0A5B8M4U1</accession>
<dbReference type="KEGG" id="huw:FPZ11_14090"/>
<comment type="similarity">
    <text evidence="2">Belongs to the major facilitator superfamily. TCR/Tet family.</text>
</comment>
<evidence type="ECO:0000256" key="6">
    <source>
        <dbReference type="ARBA" id="ARBA00022989"/>
    </source>
</evidence>
<keyword evidence="7 9" id="KW-0472">Membrane</keyword>
<dbReference type="Proteomes" id="UP000320216">
    <property type="component" value="Chromosome"/>
</dbReference>
<evidence type="ECO:0000256" key="1">
    <source>
        <dbReference type="ARBA" id="ARBA00004651"/>
    </source>
</evidence>
<dbReference type="PANTHER" id="PTHR23501">
    <property type="entry name" value="MAJOR FACILITATOR SUPERFAMILY"/>
    <property type="match status" value="1"/>
</dbReference>
<dbReference type="InterPro" id="IPR020846">
    <property type="entry name" value="MFS_dom"/>
</dbReference>
<dbReference type="GO" id="GO:0022857">
    <property type="term" value="F:transmembrane transporter activity"/>
    <property type="evidence" value="ECO:0007669"/>
    <property type="project" value="InterPro"/>
</dbReference>
<feature type="domain" description="Major facilitator superfamily (MFS) profile" evidence="10">
    <location>
        <begin position="9"/>
        <end position="451"/>
    </location>
</feature>
<dbReference type="FunFam" id="1.20.1720.10:FF:000004">
    <property type="entry name" value="EmrB/QacA family drug resistance transporter"/>
    <property type="match status" value="1"/>
</dbReference>
<evidence type="ECO:0000256" key="9">
    <source>
        <dbReference type="SAM" id="Phobius"/>
    </source>
</evidence>
<reference evidence="11 12" key="1">
    <citation type="submission" date="2019-07" db="EMBL/GenBank/DDBJ databases">
        <title>Full genome sequence of Humibacter sp. WJ7-1.</title>
        <authorList>
            <person name="Im W.-T."/>
        </authorList>
    </citation>
    <scope>NUCLEOTIDE SEQUENCE [LARGE SCALE GENOMIC DNA]</scope>
    <source>
        <strain evidence="11 12">WJ7-1</strain>
    </source>
</reference>
<dbReference type="RefSeq" id="WP_146321772.1">
    <property type="nucleotide sequence ID" value="NZ_CP042305.1"/>
</dbReference>
<gene>
    <name evidence="11" type="ORF">FPZ11_14090</name>
</gene>
<comment type="subcellular location">
    <subcellularLocation>
        <location evidence="1">Cell membrane</location>
        <topology evidence="1">Multi-pass membrane protein</topology>
    </subcellularLocation>
</comment>
<dbReference type="CDD" id="cd17502">
    <property type="entry name" value="MFS_Azr1_MDR_like"/>
    <property type="match status" value="1"/>
</dbReference>
<keyword evidence="4" id="KW-1003">Cell membrane</keyword>
<dbReference type="NCBIfam" id="TIGR00711">
    <property type="entry name" value="efflux_EmrB"/>
    <property type="match status" value="1"/>
</dbReference>
<keyword evidence="5 9" id="KW-0812">Transmembrane</keyword>
<feature type="transmembrane region" description="Helical" evidence="9">
    <location>
        <begin position="269"/>
        <end position="294"/>
    </location>
</feature>
<dbReference type="Gene3D" id="1.20.1720.10">
    <property type="entry name" value="Multidrug resistance protein D"/>
    <property type="match status" value="1"/>
</dbReference>
<evidence type="ECO:0000256" key="2">
    <source>
        <dbReference type="ARBA" id="ARBA00007520"/>
    </source>
</evidence>
<proteinExistence type="inferred from homology"/>
<dbReference type="PROSITE" id="PS50850">
    <property type="entry name" value="MFS"/>
    <property type="match status" value="1"/>
</dbReference>
<dbReference type="OrthoDB" id="7375466at2"/>
<dbReference type="GO" id="GO:0005886">
    <property type="term" value="C:plasma membrane"/>
    <property type="evidence" value="ECO:0007669"/>
    <property type="project" value="UniProtKB-SubCell"/>
</dbReference>
<feature type="transmembrane region" description="Helical" evidence="9">
    <location>
        <begin position="103"/>
        <end position="123"/>
    </location>
</feature>
<dbReference type="AlphaFoldDB" id="A0A5B8M4U1"/>
<feature type="transmembrane region" description="Helical" evidence="9">
    <location>
        <begin position="45"/>
        <end position="62"/>
    </location>
</feature>
<sequence length="728" mass="76547">MSHRQILFVIFGLMAGMFLSALDQTVVGTAIRTIGDDLHGLSQQAWVTTAYLIVSTIATPIYGKLSDIFGRRPLFIIAIVIFVIGSILSSFSTSMIELAVFRAIQGLGAGGLMSMPLAIMGDILAPRERAKYQGYFLAVFGISSVAGPLIGGLFAGANQILWIAGWRWVFLINVPIGIIALIIVVLFLHIPRHGHHSVRIDWWGAAGVIVALVPLLLVAEKGQDWGWVSGYSIACYVVGAVGIIGFIIIEMLMKDDALIPLKIFRSATFSMATVIGVLVGFGMFGAMLTLPLYLQLVLGATPTESGLQLLPMILGLMIASIASGQIIARTGRYRQFPILGTLFLAGGFLWLTFAKYDTSYWFLAGAMLLIGLGLGQMMQTLTIASQNAVDARDMGVATSASTFFRQIGGTLGTAVLISLLFTVMPANIQTSLSDKATLTAALDAAFNPAVANAPENKGIMDTIYDPIVTNVTKETTQTLQTTVDKAKSEGAAAGKKAAEAQVQQQVAAGQIPQSEAAAAEAAAGAAGAAAGQKAAVEKVGPAIQQKVPVARVADDGTVTLDFTNASDRDAFVETLVPTLQKQFEKSSGKSKVSSSSINDTSFLKDANPALAKPFLVGFNASAVTVYWVAMFVVLVAFILSLFFKTPPLRAKSALQEAADKSEEMRAVEAAQETGSLTLPDAQADGALVGTGTELPADHGRHSAPGEADAAPRHNGGRHSSGQGGVVTP</sequence>
<evidence type="ECO:0000256" key="3">
    <source>
        <dbReference type="ARBA" id="ARBA00022448"/>
    </source>
</evidence>
<dbReference type="PANTHER" id="PTHR23501:SF197">
    <property type="entry name" value="COMD"/>
    <property type="match status" value="1"/>
</dbReference>
<dbReference type="SUPFAM" id="SSF103473">
    <property type="entry name" value="MFS general substrate transporter"/>
    <property type="match status" value="1"/>
</dbReference>
<dbReference type="EMBL" id="CP042305">
    <property type="protein sequence ID" value="QDZ15738.1"/>
    <property type="molecule type" value="Genomic_DNA"/>
</dbReference>
<feature type="transmembrane region" description="Helical" evidence="9">
    <location>
        <begin position="74"/>
        <end position="91"/>
    </location>
</feature>
<name>A0A5B8M4U1_9MICO</name>
<feature type="transmembrane region" description="Helical" evidence="9">
    <location>
        <begin position="336"/>
        <end position="354"/>
    </location>
</feature>
<evidence type="ECO:0000256" key="8">
    <source>
        <dbReference type="SAM" id="MobiDB-lite"/>
    </source>
</evidence>
<evidence type="ECO:0000259" key="10">
    <source>
        <dbReference type="PROSITE" id="PS50850"/>
    </source>
</evidence>
<evidence type="ECO:0000313" key="12">
    <source>
        <dbReference type="Proteomes" id="UP000320216"/>
    </source>
</evidence>
<feature type="transmembrane region" description="Helical" evidence="9">
    <location>
        <begin position="403"/>
        <end position="424"/>
    </location>
</feature>
<keyword evidence="12" id="KW-1185">Reference proteome</keyword>
<feature type="region of interest" description="Disordered" evidence="8">
    <location>
        <begin position="664"/>
        <end position="728"/>
    </location>
</feature>